<dbReference type="Pfam" id="PF13432">
    <property type="entry name" value="TPR_16"/>
    <property type="match status" value="1"/>
</dbReference>
<evidence type="ECO:0000256" key="3">
    <source>
        <dbReference type="PROSITE-ProRule" id="PRU00339"/>
    </source>
</evidence>
<feature type="repeat" description="TPR" evidence="3">
    <location>
        <begin position="1180"/>
        <end position="1213"/>
    </location>
</feature>
<evidence type="ECO:0000256" key="2">
    <source>
        <dbReference type="ARBA" id="ARBA00022803"/>
    </source>
</evidence>
<keyword evidence="6" id="KW-1185">Reference proteome</keyword>
<gene>
    <name evidence="5" type="ORF">FRUB_09416</name>
</gene>
<evidence type="ECO:0000313" key="6">
    <source>
        <dbReference type="Proteomes" id="UP000214646"/>
    </source>
</evidence>
<dbReference type="PANTHER" id="PTHR45586:SF1">
    <property type="entry name" value="LIPOPOLYSACCHARIDE ASSEMBLY PROTEIN B"/>
    <property type="match status" value="1"/>
</dbReference>
<dbReference type="Gene3D" id="1.25.40.10">
    <property type="entry name" value="Tetratricopeptide repeat domain"/>
    <property type="match status" value="4"/>
</dbReference>
<dbReference type="RefSeq" id="WP_088259866.1">
    <property type="nucleotide sequence ID" value="NZ_NIDE01000018.1"/>
</dbReference>
<evidence type="ECO:0000256" key="4">
    <source>
        <dbReference type="SAM" id="Phobius"/>
    </source>
</evidence>
<dbReference type="PANTHER" id="PTHR45586">
    <property type="entry name" value="TPR REPEAT-CONTAINING PROTEIN PA4667"/>
    <property type="match status" value="1"/>
</dbReference>
<dbReference type="EMBL" id="NIDE01000018">
    <property type="protein sequence ID" value="OWK35255.1"/>
    <property type="molecule type" value="Genomic_DNA"/>
</dbReference>
<dbReference type="PROSITE" id="PS50005">
    <property type="entry name" value="TPR"/>
    <property type="match status" value="1"/>
</dbReference>
<keyword evidence="4" id="KW-0812">Transmembrane</keyword>
<accession>A0A225DFS7</accession>
<name>A0A225DFS7_9BACT</name>
<proteinExistence type="predicted"/>
<protein>
    <submittedName>
        <fullName evidence="5">TPR repeat protein</fullName>
    </submittedName>
</protein>
<dbReference type="InterPro" id="IPR051012">
    <property type="entry name" value="CellSynth/LPSAsmb/PSIAsmb"/>
</dbReference>
<dbReference type="InterPro" id="IPR011990">
    <property type="entry name" value="TPR-like_helical_dom_sf"/>
</dbReference>
<evidence type="ECO:0000313" key="5">
    <source>
        <dbReference type="EMBL" id="OWK35255.1"/>
    </source>
</evidence>
<evidence type="ECO:0000256" key="1">
    <source>
        <dbReference type="ARBA" id="ARBA00022737"/>
    </source>
</evidence>
<dbReference type="OrthoDB" id="7637125at2"/>
<dbReference type="SUPFAM" id="SSF48452">
    <property type="entry name" value="TPR-like"/>
    <property type="match status" value="2"/>
</dbReference>
<reference evidence="6" key="1">
    <citation type="submission" date="2017-06" db="EMBL/GenBank/DDBJ databases">
        <title>Genome analysis of Fimbriiglobus ruber SP5, the first member of the order Planctomycetales with confirmed chitinolytic capability.</title>
        <authorList>
            <person name="Ravin N.V."/>
            <person name="Rakitin A.L."/>
            <person name="Ivanova A.A."/>
            <person name="Beletsky A.V."/>
            <person name="Kulichevskaya I.S."/>
            <person name="Mardanov A.V."/>
            <person name="Dedysh S.N."/>
        </authorList>
    </citation>
    <scope>NUCLEOTIDE SEQUENCE [LARGE SCALE GENOMIC DNA]</scope>
    <source>
        <strain evidence="6">SP5</strain>
    </source>
</reference>
<dbReference type="InterPro" id="IPR019734">
    <property type="entry name" value="TPR_rpt"/>
</dbReference>
<dbReference type="Proteomes" id="UP000214646">
    <property type="component" value="Unassembled WGS sequence"/>
</dbReference>
<comment type="caution">
    <text evidence="5">The sequence shown here is derived from an EMBL/GenBank/DDBJ whole genome shotgun (WGS) entry which is preliminary data.</text>
</comment>
<keyword evidence="2 3" id="KW-0802">TPR repeat</keyword>
<dbReference type="Pfam" id="PF14559">
    <property type="entry name" value="TPR_19"/>
    <property type="match status" value="1"/>
</dbReference>
<keyword evidence="1" id="KW-0677">Repeat</keyword>
<organism evidence="5 6">
    <name type="scientific">Fimbriiglobus ruber</name>
    <dbReference type="NCBI Taxonomy" id="1908690"/>
    <lineage>
        <taxon>Bacteria</taxon>
        <taxon>Pseudomonadati</taxon>
        <taxon>Planctomycetota</taxon>
        <taxon>Planctomycetia</taxon>
        <taxon>Gemmatales</taxon>
        <taxon>Gemmataceae</taxon>
        <taxon>Fimbriiglobus</taxon>
    </lineage>
</organism>
<keyword evidence="4" id="KW-1133">Transmembrane helix</keyword>
<keyword evidence="4" id="KW-0472">Membrane</keyword>
<feature type="transmembrane region" description="Helical" evidence="4">
    <location>
        <begin position="12"/>
        <end position="32"/>
    </location>
</feature>
<sequence length="1349" mass="145347">MRLRQNRVYRSILLALTVVGLAGAGYVVYGTFLAPAAPDRQLKAAEAAYARGVAVYQAQNWGEAVTRFDEARLLADKGRGLLEEQSRAGRLSPDEVKALLGRLAWIKARAVRDRAYARSRVNGTPIGDVPDTQYGESYRGVMTIPDDGDRGEALAALRIAALYLRSDQDVLKDALRAELVRQPIDWGTAEPLLRAAIELNPKDSRAQYFLARFEFDQPVEGSGIPVPFDKKDTARVEKSRTHLDAARESKAPHWRVVGLETEIRSWEVRTAAARRVKAAAAATNEQALDRFLFDPADGAIGQIARKEHLTGLGRADVAGLANVLSAGLDRGVVHARALDGRPDEVRAVVRAALDLADATAGAAANPLLSDLAVAAVDLMWKAQALLAVADGAGWRDAVAALDAVVAKAGDAVRANPQVRLQLAQITHRDSLIALRSNDTTLAKNLASRAIKQAEDALASAEKVNPAAPLVDEYRLMLAEWKLLGGTRIEEVRPYLARARASAGPRTKLMVQFLDAVVAERQGRFVAARAILRPVAAARNYPDLAFRANLLTATLAITSGDPSAALAALREVEPVYQKLDDLLPTERAWAAEYIRGRDEVIALQVTATLELGLQSVARFRRDNPGRPVPADLLTPHETTTEGLMKKIRPPSPADRTARLAVAGYLALTGRRKASETRLTDLATDYPASLEVLRARTALLAVPENRTATAADPNAVAAGDVLIQKFIKDYPGDRPAKLYKAEWLVRTGRSDQAIEYLKDPGTFLGGRDDAVDRVLAAALYQAGLKDEAREILGRLPDDPAVTAILIRSAGSLEVGQAQLKEALSRFENKGLFQVYQGSVLLGQRKYPEAAAEFSAACAVSQVRPAARVGLTWALMGYLAADPTSARELAIKLAGEMTDEPSVYLVAALAALRLDDIGTVSDSWDQVRSMYAAVNKWEAVAVGAGLPRADAAVARAQFKLLAGDPVAARRDAVASLSQYPEHTATLILLADLFLSPPGDLTRVRDYYREAVRLNPADPRLPYLDARIRQADGDWSGAAAVYDRLIAAAPRNPTPYPPLVAALVNAGKKDEVLKRTRDWHARLPDDERATVTLIELLAGSGAGVEADELANEFVAHAQAEAGRRAGLAAPPSALPSAPGDAVAAAEKARLSALLDVAAAFSRANAFDAATARAKEVLKTRPADERARMTLGGIAVARGEWDAAVATYKDVLKDNPRQFVAGNNLAWILAEKKNEPAAALELVERVRLGPTGTRPISPERLPADFLDTLGVVYHKLNQPDRYREMQAVFEAAARRYPADPRVLLHLGVAQVATGDRARGLATLDAAVRLAKTRNGLKDRQNKDVIAAAQTYLKS</sequence>